<dbReference type="AlphaFoldDB" id="A0AAF3FLK2"/>
<evidence type="ECO:0000313" key="2">
    <source>
        <dbReference type="Proteomes" id="UP000887575"/>
    </source>
</evidence>
<name>A0AAF3FLK2_9BILA</name>
<dbReference type="Proteomes" id="UP000887575">
    <property type="component" value="Unassembled WGS sequence"/>
</dbReference>
<organism evidence="2 3">
    <name type="scientific">Mesorhabditis belari</name>
    <dbReference type="NCBI Taxonomy" id="2138241"/>
    <lineage>
        <taxon>Eukaryota</taxon>
        <taxon>Metazoa</taxon>
        <taxon>Ecdysozoa</taxon>
        <taxon>Nematoda</taxon>
        <taxon>Chromadorea</taxon>
        <taxon>Rhabditida</taxon>
        <taxon>Rhabditina</taxon>
        <taxon>Rhabditomorpha</taxon>
        <taxon>Rhabditoidea</taxon>
        <taxon>Rhabditidae</taxon>
        <taxon>Mesorhabditinae</taxon>
        <taxon>Mesorhabditis</taxon>
    </lineage>
</organism>
<keyword evidence="2" id="KW-1185">Reference proteome</keyword>
<proteinExistence type="predicted"/>
<reference evidence="3" key="1">
    <citation type="submission" date="2024-02" db="UniProtKB">
        <authorList>
            <consortium name="WormBaseParasite"/>
        </authorList>
    </citation>
    <scope>IDENTIFICATION</scope>
</reference>
<feature type="compositionally biased region" description="Polar residues" evidence="1">
    <location>
        <begin position="292"/>
        <end position="302"/>
    </location>
</feature>
<evidence type="ECO:0000256" key="1">
    <source>
        <dbReference type="SAM" id="MobiDB-lite"/>
    </source>
</evidence>
<dbReference type="WBParaSite" id="MBELARI_LOCUS8029.1">
    <property type="protein sequence ID" value="MBELARI_LOCUS8029.1"/>
    <property type="gene ID" value="MBELARI_LOCUS8029"/>
</dbReference>
<sequence length="960" mass="110566">MLCMKWGSREDNATATKSVFCVFKVSKKIDMDPPLLLDIIASMITKIEHTMDPLMQDTTNSVVTRVEMHVNESKLMDNILERKKQFGDSAAINLRELALKKYSQKSFPSLQRVKRLLKKERASNLKALSVTTDDFFIQPSRLLHFVSFENPAPTKTLPVYVEKRAELSQDRSPWFSSIMAEEIAAVIDAFNNNATRSKHPKPQGADAGLGLTKTDAAPPVTLKIRLKMNESTKSTNDNRNVSTKKKKDEEVHKKDLTKLSSSEAASTFCDLKKRPQDRSMGSKGKKFAGALKSSSQVSSISTAFLKEVDRPPKKKDKPALSASNTATPSNLTSLGTKRVAEREKDVDDSNGYKTPKTKRVSFAELGRYVELEEMPNVEVALSTFEHLFGAKFGDVNSKEASQRIGSATELMEHANRSELEIPRSSKEASQRINRTTELAEHSTRLKSVIPGPKTLPPCSDVIFPSLEQLQRKIGLPPLLGSRMPPREPRTPPKIPPKVSPLSPVVMPRSMDKQLPSTLTTFACHPKSNKQEELVESICNLLQFDGRIQDEKLRRYEEHNDGTMCAKLLAINRKPERTDEEERMTNRRQTPKYRDLSWPDDFEVPSRKRHWAFYWPTFDPVDVVIDVVTRKDKNNEKWYNMYIQNFHSSDEHLAYKIRRMRLAEPASAGSSLKDEINSRLRAYDNHDEKPPKTNHRFTYRFGYAREFMFESLEERRLFEEIRFTLKSGKDALYEIDDYSTDRFDLVPSAWFGPTSNVTLTENNNKQHFKEWVDEYIHFKAVDTYKSLNKRTRSDALLDEALDARIGLALLPTFDRLKSISAQRILYKLRLENQDLTRTEAYYDLKLKSDQVKSAQRVQEVEEMIANRKPQRLEDLRREFSLVSFIVMNKKDFVSIYNQLTASYRAFAPMSWIMHENCGKLEQTVNDAFEKRMGIPKRRATYFQEFKSYMEREYRQARAARK</sequence>
<feature type="compositionally biased region" description="Polar residues" evidence="1">
    <location>
        <begin position="229"/>
        <end position="241"/>
    </location>
</feature>
<protein>
    <submittedName>
        <fullName evidence="3">Uncharacterized protein</fullName>
    </submittedName>
</protein>
<feature type="region of interest" description="Disordered" evidence="1">
    <location>
        <begin position="194"/>
        <end position="355"/>
    </location>
</feature>
<feature type="region of interest" description="Disordered" evidence="1">
    <location>
        <begin position="476"/>
        <end position="503"/>
    </location>
</feature>
<feature type="compositionally biased region" description="Basic and acidic residues" evidence="1">
    <location>
        <begin position="246"/>
        <end position="257"/>
    </location>
</feature>
<feature type="compositionally biased region" description="Polar residues" evidence="1">
    <location>
        <begin position="321"/>
        <end position="335"/>
    </location>
</feature>
<accession>A0AAF3FLK2</accession>
<evidence type="ECO:0000313" key="3">
    <source>
        <dbReference type="WBParaSite" id="MBELARI_LOCUS8029.1"/>
    </source>
</evidence>
<feature type="compositionally biased region" description="Basic and acidic residues" evidence="1">
    <location>
        <begin position="338"/>
        <end position="347"/>
    </location>
</feature>